<gene>
    <name evidence="3" type="ORF">TWF106_008356</name>
    <name evidence="2" type="ORF">TWF191_008894</name>
</gene>
<evidence type="ECO:0000313" key="5">
    <source>
        <dbReference type="Proteomes" id="UP000483672"/>
    </source>
</evidence>
<keyword evidence="1" id="KW-0732">Signal</keyword>
<comment type="caution">
    <text evidence="2">The sequence shown here is derived from an EMBL/GenBank/DDBJ whole genome shotgun (WGS) entry which is preliminary data.</text>
</comment>
<dbReference type="EMBL" id="WIWS01000005">
    <property type="protein sequence ID" value="KAF3227952.1"/>
    <property type="molecule type" value="Genomic_DNA"/>
</dbReference>
<feature type="chain" id="PRO_5041171176" evidence="1">
    <location>
        <begin position="26"/>
        <end position="480"/>
    </location>
</feature>
<evidence type="ECO:0000313" key="3">
    <source>
        <dbReference type="EMBL" id="KAF3227952.1"/>
    </source>
</evidence>
<proteinExistence type="predicted"/>
<dbReference type="AlphaFoldDB" id="A0A6G1MG28"/>
<reference evidence="4 5" key="1">
    <citation type="submission" date="2019-06" db="EMBL/GenBank/DDBJ databases">
        <authorList>
            <person name="Palmer J.M."/>
        </authorList>
    </citation>
    <scope>NUCLEOTIDE SEQUENCE [LARGE SCALE GENOMIC DNA]</scope>
    <source>
        <strain evidence="3 4">TWF106</strain>
        <strain evidence="2 5">TWF191</strain>
    </source>
</reference>
<dbReference type="Proteomes" id="UP000472727">
    <property type="component" value="Unassembled WGS sequence"/>
</dbReference>
<feature type="signal peptide" evidence="1">
    <location>
        <begin position="1"/>
        <end position="25"/>
    </location>
</feature>
<name>A0A6G1MG28_ORBOL</name>
<protein>
    <submittedName>
        <fullName evidence="2">Uncharacterized protein</fullName>
    </submittedName>
</protein>
<accession>A0A6G1MG28</accession>
<organism evidence="2 5">
    <name type="scientific">Orbilia oligospora</name>
    <name type="common">Nematode-trapping fungus</name>
    <name type="synonym">Arthrobotrys oligospora</name>
    <dbReference type="NCBI Taxonomy" id="2813651"/>
    <lineage>
        <taxon>Eukaryota</taxon>
        <taxon>Fungi</taxon>
        <taxon>Dikarya</taxon>
        <taxon>Ascomycota</taxon>
        <taxon>Pezizomycotina</taxon>
        <taxon>Orbiliomycetes</taxon>
        <taxon>Orbiliales</taxon>
        <taxon>Orbiliaceae</taxon>
        <taxon>Orbilia</taxon>
    </lineage>
</organism>
<dbReference type="PROSITE" id="PS51257">
    <property type="entry name" value="PROKAR_LIPOPROTEIN"/>
    <property type="match status" value="1"/>
</dbReference>
<evidence type="ECO:0000313" key="4">
    <source>
        <dbReference type="Proteomes" id="UP000472727"/>
    </source>
</evidence>
<evidence type="ECO:0000313" key="2">
    <source>
        <dbReference type="EMBL" id="KAF3216990.1"/>
    </source>
</evidence>
<dbReference type="Proteomes" id="UP000483672">
    <property type="component" value="Unassembled WGS sequence"/>
</dbReference>
<sequence>MKYLGRGSISLLCTVLSLLGCTVIAQDSFCDKYTKALFGDNTGSNQYSFMIRLINTAFIGNYSGPSSVKITGILSPGSFNGDEVSLLPYFNGGLASANRGYRPGNRTIINFLDDGGVFALEQGKPSYSQRSKQYKLFSHMYQYFGGMLGCSLYGQDGFPAYQGSARMYEVHKFMNLAPLQLGYFIQELNLAAISLGVAEGDIVAVASMLNSTFGQACAPPTIVLPDGILDLQAMCINTACPLAQDPRCGGYNHQGGFGIDPTPADTTAGPKDTDLAPVLFSIANGGRVKYRTMTTSDIDITTTIAGKKTLIPTFIVIALPDAPISFTASDILVTTIIDDTETVVPSQTLVPIGGGFTVTGIKEATTDGWIFSQEFTSVIPSSVIEEATTILTADSSVITSTYSITVVNTALSRYKEGLSLVTLTSVYTSGGGVFTTTVTTEMREVTSTSTQSPNAAAAQTVAPLAMALIGAGVLGHIVYI</sequence>
<evidence type="ECO:0000256" key="1">
    <source>
        <dbReference type="SAM" id="SignalP"/>
    </source>
</evidence>
<dbReference type="EMBL" id="WIPF01000061">
    <property type="protein sequence ID" value="KAF3216990.1"/>
    <property type="molecule type" value="Genomic_DNA"/>
</dbReference>